<proteinExistence type="predicted"/>
<keyword evidence="2" id="KW-1185">Reference proteome</keyword>
<organism evidence="1 2">
    <name type="scientific">Xylaria curta</name>
    <dbReference type="NCBI Taxonomy" id="42375"/>
    <lineage>
        <taxon>Eukaryota</taxon>
        <taxon>Fungi</taxon>
        <taxon>Dikarya</taxon>
        <taxon>Ascomycota</taxon>
        <taxon>Pezizomycotina</taxon>
        <taxon>Sordariomycetes</taxon>
        <taxon>Xylariomycetidae</taxon>
        <taxon>Xylariales</taxon>
        <taxon>Xylariaceae</taxon>
        <taxon>Xylaria</taxon>
    </lineage>
</organism>
<protein>
    <submittedName>
        <fullName evidence="1">Uncharacterized protein</fullName>
    </submittedName>
</protein>
<evidence type="ECO:0000313" key="1">
    <source>
        <dbReference type="EMBL" id="KAJ2988484.1"/>
    </source>
</evidence>
<dbReference type="Proteomes" id="UP001143856">
    <property type="component" value="Unassembled WGS sequence"/>
</dbReference>
<sequence>MGKPFDAAVSALAVAKLSTKIIALCLQYSQAIEHANYDIELVIKEVANCKTVAKELQYLLDTPQGAALRASQGLCNVLEGSRAQLKSLLGKLAPRKTPRTTARVGLRAVGWPLERREVGEIIRKLAECMRSVTTETETGAICCFTDEKVIALKQELLADDYSLAHSCCHCGIFAIPNTLPPEEGLPEFFQISKTIGDIHNLAAAGCRWWTSTNTSSFYLKPDEGSVIISLRYNTMDRPIDISVGLQTQTHLYTTTFLPLKQPDASNYPGSRSLGSSINTNPGSEKSVQLICSWIEMCSTQHNCGIRNLPPALPSFLLVVGEERIRLIDTTGKERERYVALSYCWGYEGHKTKLSNGNKQQLLHDIPFETLDATIQDAISITRKAGFQYLWVDALCIVQDNDEAKLHELARMHDIYRNATITLIPSRAAAVQEGFLSTREVACSSQPHYIFKLPYIDIGRAVPSSTVTLVPFDGFLRRKRDGVEPWLRRAWTLQEGLISKRCLRDSDGWFSSRYIKNDFPSPGDDRVLNKASTIIHQTRLNHRHDDRNIWDAWERVLEEFMQREITYHGDRLPAISSIAKEFAEASNDDYICGLWKSNLHRGLLWRRDYWVPRESPTEPDFIPSWSWAMALGQIKHPRGYLFKDGDFQLLEYHVLPRPGGDKYSLAESASLRVRGLITPVPEAVINDTRADLVGLSRSFAKSNSDYYYRHSAGVFELYEQHVLVRPRGSEQVGRVKDLSNVLVCTCIHADNPEVVDPHEEHTKPYEKFSDLSLLVVGHEKPKMNALRGPCGLIIAKQDNGTYRRLGTFSVEDILGLGPCEANSSRHKYAKYSHPLQEEYKSRVDYLWGRKDNVREITLV</sequence>
<dbReference type="EMBL" id="JAPDGR010000643">
    <property type="protein sequence ID" value="KAJ2988484.1"/>
    <property type="molecule type" value="Genomic_DNA"/>
</dbReference>
<evidence type="ECO:0000313" key="2">
    <source>
        <dbReference type="Proteomes" id="UP001143856"/>
    </source>
</evidence>
<reference evidence="1" key="1">
    <citation type="submission" date="2022-10" db="EMBL/GenBank/DDBJ databases">
        <title>Genome Sequence of Xylaria curta.</title>
        <authorList>
            <person name="Buettner E."/>
        </authorList>
    </citation>
    <scope>NUCLEOTIDE SEQUENCE</scope>
    <source>
        <strain evidence="1">Babe10</strain>
    </source>
</reference>
<accession>A0ACC1PBA7</accession>
<name>A0ACC1PBA7_9PEZI</name>
<gene>
    <name evidence="1" type="ORF">NUW58_g3952</name>
</gene>
<comment type="caution">
    <text evidence="1">The sequence shown here is derived from an EMBL/GenBank/DDBJ whole genome shotgun (WGS) entry which is preliminary data.</text>
</comment>